<keyword evidence="10" id="KW-0862">Zinc</keyword>
<dbReference type="Pfam" id="PF17900">
    <property type="entry name" value="Peptidase_M1_N"/>
    <property type="match status" value="1"/>
</dbReference>
<evidence type="ECO:0000259" key="14">
    <source>
        <dbReference type="Pfam" id="PF01433"/>
    </source>
</evidence>
<dbReference type="GO" id="GO:0006508">
    <property type="term" value="P:proteolysis"/>
    <property type="evidence" value="ECO:0007669"/>
    <property type="project" value="UniProtKB-KW"/>
</dbReference>
<dbReference type="InterPro" id="IPR012778">
    <property type="entry name" value="Pept_M1_aminopeptidase"/>
</dbReference>
<name>A0A1C9W4D3_9GAMM</name>
<evidence type="ECO:0000256" key="13">
    <source>
        <dbReference type="SAM" id="SignalP"/>
    </source>
</evidence>
<dbReference type="PRINTS" id="PR00756">
    <property type="entry name" value="ALADIPTASE"/>
</dbReference>
<feature type="region of interest" description="Disordered" evidence="12">
    <location>
        <begin position="29"/>
        <end position="62"/>
    </location>
</feature>
<gene>
    <name evidence="17" type="primary">pepN_2</name>
    <name evidence="17" type="ORF">AUP74_00539</name>
</gene>
<dbReference type="InterPro" id="IPR042097">
    <property type="entry name" value="Aminopeptidase_N-like_N_sf"/>
</dbReference>
<evidence type="ECO:0000313" key="17">
    <source>
        <dbReference type="EMBL" id="AOS96009.1"/>
    </source>
</evidence>
<evidence type="ECO:0000256" key="12">
    <source>
        <dbReference type="SAM" id="MobiDB-lite"/>
    </source>
</evidence>
<dbReference type="CDD" id="cd09602">
    <property type="entry name" value="M1_APN"/>
    <property type="match status" value="1"/>
</dbReference>
<dbReference type="KEGG" id="micc:AUP74_00539"/>
<sequence length="910" mass="103038" precursor="true">MKKLSHLLPPFAVTLLSAAILSACGAKDNGETVNTGDQPAPVSESITSAEPEAAKSSGRADAPELTDQYAKWRKQQIANVDYSISVALDDKNESFSGTVIADTKLAKALEQPLTIDFTGGRVESVAVDGKEVPFQYNDYFISIAPEHLKTGDNQIRITYSHPYSTDGSGLHRFQDPEDGNVYLYTHFEPYKANRFFPHFDQPDLKARYTVDVKAPADWQVVTTAREEKIEDTDDGYRHWHFPQTKKFSSYIFPLHAGPYKVWEDDADGIPLRLMARQTLAADVKPQDWFTFTQQSFEFFQDYFDIEYPFEKYDQVIVPDFTIGAMENVAAVTFNEGYVSRGDKTQAERQRLANVIAHEMAHMWFGDLVTMDWWNGLWLKESFATYMAYLALAENSEFDDVWENFYLRTKQWAYDSDELVTTHPIELPVANTAEAFSNFDGITYGKGGSVLRQLPFYLGKEEFRQGVRNYLKEHAYGNATLADFMGSLGDAAGKNLNQWTKAWLYQPGVNTIKAQFQCENNQITGLTITQTAPEDFPILRDQTIQLGIYRLEESSMVRVESLPVTYSGATTQVSNAVGLPCPQILNPNDEDWAYVKVTLDEQSVNQLSQHINAIESPFTRLMLWQNLFDSVLAAKMPLQEWIDFALANAEEEQNINVIRAISSHLQAAKAYLYRFDMPQEDRDDQLQQIEEYVWAQLNSAPAGSDEQKTWFDSFTEVAFSQEALNHAEKLLDGSLSIDGLEIDQDKRWQLIVLMNRYLHGNYAQLAEQELKQDNTDRARNSAISAKAIRPMAEAKRQWLDNILNNRDQFKLSQVKAAAGSLFPAEQLPLFEEFSDQVFTAITAVNSEADTLFNKAFVIALPIQCNPAAVDRYGQALADNPLLMPTLDKALRNRKQQTERCTAMSQLATSDN</sequence>
<evidence type="ECO:0000256" key="1">
    <source>
        <dbReference type="ARBA" id="ARBA00000098"/>
    </source>
</evidence>
<dbReference type="GO" id="GO:0016285">
    <property type="term" value="F:alanyl aminopeptidase activity"/>
    <property type="evidence" value="ECO:0007669"/>
    <property type="project" value="UniProtKB-EC"/>
</dbReference>
<evidence type="ECO:0000259" key="15">
    <source>
        <dbReference type="Pfam" id="PF11838"/>
    </source>
</evidence>
<evidence type="ECO:0000256" key="8">
    <source>
        <dbReference type="ARBA" id="ARBA00022723"/>
    </source>
</evidence>
<evidence type="ECO:0000256" key="4">
    <source>
        <dbReference type="ARBA" id="ARBA00012564"/>
    </source>
</evidence>
<comment type="similarity">
    <text evidence="3">Belongs to the peptidase M1 family.</text>
</comment>
<reference evidence="18" key="1">
    <citation type="submission" date="2016-01" db="EMBL/GenBank/DDBJ databases">
        <title>Complete genome sequence of Microbulbifer sp. CCB-MM1, a halophile isolated from Matang Mangrove Forest, Perak.</title>
        <authorList>
            <person name="Moh T.H."/>
            <person name="Dinesh B."/>
            <person name="Lau N.-S."/>
            <person name="Go F."/>
            <person name="Alexander Chong S.-C."/>
        </authorList>
    </citation>
    <scope>NUCLEOTIDE SEQUENCE [LARGE SCALE GENOMIC DNA]</scope>
    <source>
        <strain evidence="18">CCB-MM1</strain>
    </source>
</reference>
<feature type="chain" id="PRO_5008895398" description="Aminopeptidase N" evidence="13">
    <location>
        <begin position="27"/>
        <end position="910"/>
    </location>
</feature>
<dbReference type="PROSITE" id="PS51257">
    <property type="entry name" value="PROKAR_LIPOPROTEIN"/>
    <property type="match status" value="1"/>
</dbReference>
<dbReference type="Gene3D" id="1.10.390.10">
    <property type="entry name" value="Neutral Protease Domain 2"/>
    <property type="match status" value="1"/>
</dbReference>
<accession>A0A1C9W4D3</accession>
<evidence type="ECO:0000256" key="5">
    <source>
        <dbReference type="ARBA" id="ARBA00015611"/>
    </source>
</evidence>
<dbReference type="InterPro" id="IPR027268">
    <property type="entry name" value="Peptidase_M4/M1_CTD_sf"/>
</dbReference>
<dbReference type="EC" id="3.4.11.2" evidence="4"/>
<dbReference type="Pfam" id="PF01433">
    <property type="entry name" value="Peptidase_M1"/>
    <property type="match status" value="1"/>
</dbReference>
<feature type="domain" description="Peptidase M1 membrane alanine aminopeptidase" evidence="14">
    <location>
        <begin position="292"/>
        <end position="502"/>
    </location>
</feature>
<evidence type="ECO:0000256" key="3">
    <source>
        <dbReference type="ARBA" id="ARBA00010136"/>
    </source>
</evidence>
<keyword evidence="18" id="KW-1185">Reference proteome</keyword>
<dbReference type="InterPro" id="IPR045357">
    <property type="entry name" value="Aminopeptidase_N-like_N"/>
</dbReference>
<dbReference type="GO" id="GO:0005737">
    <property type="term" value="C:cytoplasm"/>
    <property type="evidence" value="ECO:0007669"/>
    <property type="project" value="TreeGrafter"/>
</dbReference>
<dbReference type="GO" id="GO:0016020">
    <property type="term" value="C:membrane"/>
    <property type="evidence" value="ECO:0007669"/>
    <property type="project" value="TreeGrafter"/>
</dbReference>
<dbReference type="FunFam" id="1.10.390.10:FF:000006">
    <property type="entry name" value="Puromycin-sensitive aminopeptidase"/>
    <property type="match status" value="1"/>
</dbReference>
<dbReference type="PANTHER" id="PTHR11533:SF174">
    <property type="entry name" value="PUROMYCIN-SENSITIVE AMINOPEPTIDASE-RELATED"/>
    <property type="match status" value="1"/>
</dbReference>
<dbReference type="SUPFAM" id="SSF55486">
    <property type="entry name" value="Metalloproteases ('zincins'), catalytic domain"/>
    <property type="match status" value="1"/>
</dbReference>
<dbReference type="InterPro" id="IPR050344">
    <property type="entry name" value="Peptidase_M1_aminopeptidases"/>
</dbReference>
<keyword evidence="9 17" id="KW-0378">Hydrolase</keyword>
<dbReference type="PATRIC" id="fig|1769779.3.peg.544"/>
<keyword evidence="11" id="KW-0482">Metalloprotease</keyword>
<dbReference type="Pfam" id="PF11838">
    <property type="entry name" value="ERAP1_C"/>
    <property type="match status" value="1"/>
</dbReference>
<evidence type="ECO:0000256" key="9">
    <source>
        <dbReference type="ARBA" id="ARBA00022801"/>
    </source>
</evidence>
<dbReference type="RefSeq" id="WP_158514528.1">
    <property type="nucleotide sequence ID" value="NZ_CP014143.1"/>
</dbReference>
<dbReference type="SUPFAM" id="SSF63737">
    <property type="entry name" value="Leukotriene A4 hydrolase N-terminal domain"/>
    <property type="match status" value="1"/>
</dbReference>
<keyword evidence="13" id="KW-0732">Signal</keyword>
<dbReference type="GO" id="GO:0008270">
    <property type="term" value="F:zinc ion binding"/>
    <property type="evidence" value="ECO:0007669"/>
    <property type="project" value="InterPro"/>
</dbReference>
<dbReference type="InterPro" id="IPR001930">
    <property type="entry name" value="Peptidase_M1"/>
</dbReference>
<keyword evidence="8" id="KW-0479">Metal-binding</keyword>
<feature type="domain" description="Aminopeptidase N-like N-terminal" evidence="16">
    <location>
        <begin position="81"/>
        <end position="251"/>
    </location>
</feature>
<dbReference type="Gene3D" id="2.60.40.1730">
    <property type="entry name" value="tricorn interacting facor f3 domain"/>
    <property type="match status" value="1"/>
</dbReference>
<evidence type="ECO:0000256" key="10">
    <source>
        <dbReference type="ARBA" id="ARBA00022833"/>
    </source>
</evidence>
<evidence type="ECO:0000256" key="6">
    <source>
        <dbReference type="ARBA" id="ARBA00022438"/>
    </source>
</evidence>
<dbReference type="InterPro" id="IPR014782">
    <property type="entry name" value="Peptidase_M1_dom"/>
</dbReference>
<evidence type="ECO:0000256" key="2">
    <source>
        <dbReference type="ARBA" id="ARBA00001947"/>
    </source>
</evidence>
<feature type="signal peptide" evidence="13">
    <location>
        <begin position="1"/>
        <end position="26"/>
    </location>
</feature>
<dbReference type="STRING" id="1769779.AUP74_00539"/>
<organism evidence="17 18">
    <name type="scientific">Microbulbifer aggregans</name>
    <dbReference type="NCBI Taxonomy" id="1769779"/>
    <lineage>
        <taxon>Bacteria</taxon>
        <taxon>Pseudomonadati</taxon>
        <taxon>Pseudomonadota</taxon>
        <taxon>Gammaproteobacteria</taxon>
        <taxon>Cellvibrionales</taxon>
        <taxon>Microbulbiferaceae</taxon>
        <taxon>Microbulbifer</taxon>
    </lineage>
</organism>
<dbReference type="GO" id="GO:0042277">
    <property type="term" value="F:peptide binding"/>
    <property type="evidence" value="ECO:0007669"/>
    <property type="project" value="TreeGrafter"/>
</dbReference>
<comment type="cofactor">
    <cofactor evidence="2">
        <name>Zn(2+)</name>
        <dbReference type="ChEBI" id="CHEBI:29105"/>
    </cofactor>
</comment>
<dbReference type="GO" id="GO:0005615">
    <property type="term" value="C:extracellular space"/>
    <property type="evidence" value="ECO:0007669"/>
    <property type="project" value="TreeGrafter"/>
</dbReference>
<protein>
    <recommendedName>
        <fullName evidence="5">Aminopeptidase N</fullName>
        <ecNumber evidence="4">3.4.11.2</ecNumber>
    </recommendedName>
</protein>
<dbReference type="EMBL" id="CP014143">
    <property type="protein sequence ID" value="AOS96009.1"/>
    <property type="molecule type" value="Genomic_DNA"/>
</dbReference>
<comment type="catalytic activity">
    <reaction evidence="1">
        <text>Release of an N-terminal amino acid, Xaa-|-Yaa- from a peptide, amide or arylamide. Xaa is preferably Ala, but may be most amino acids including Pro (slow action). When a terminal hydrophobic residue is followed by a prolyl residue, the two may be released as an intact Xaa-Pro dipeptide.</text>
        <dbReference type="EC" id="3.4.11.2"/>
    </reaction>
</comment>
<dbReference type="PANTHER" id="PTHR11533">
    <property type="entry name" value="PROTEASE M1 ZINC METALLOPROTEASE"/>
    <property type="match status" value="1"/>
</dbReference>
<evidence type="ECO:0000313" key="18">
    <source>
        <dbReference type="Proteomes" id="UP000095672"/>
    </source>
</evidence>
<dbReference type="Proteomes" id="UP000095672">
    <property type="component" value="Chromosome"/>
</dbReference>
<evidence type="ECO:0000256" key="11">
    <source>
        <dbReference type="ARBA" id="ARBA00023049"/>
    </source>
</evidence>
<proteinExistence type="inferred from homology"/>
<feature type="domain" description="ERAP1-like C-terminal" evidence="15">
    <location>
        <begin position="586"/>
        <end position="895"/>
    </location>
</feature>
<evidence type="ECO:0000256" key="7">
    <source>
        <dbReference type="ARBA" id="ARBA00022670"/>
    </source>
</evidence>
<evidence type="ECO:0000259" key="16">
    <source>
        <dbReference type="Pfam" id="PF17900"/>
    </source>
</evidence>
<dbReference type="InterPro" id="IPR024571">
    <property type="entry name" value="ERAP1-like_C_dom"/>
</dbReference>
<dbReference type="GO" id="GO:0070006">
    <property type="term" value="F:metalloaminopeptidase activity"/>
    <property type="evidence" value="ECO:0007669"/>
    <property type="project" value="TreeGrafter"/>
</dbReference>
<dbReference type="OrthoDB" id="100605at2"/>
<keyword evidence="7" id="KW-0645">Protease</keyword>
<keyword evidence="6 17" id="KW-0031">Aminopeptidase</keyword>
<dbReference type="NCBIfam" id="TIGR02412">
    <property type="entry name" value="pepN_strep_liv"/>
    <property type="match status" value="1"/>
</dbReference>
<dbReference type="AlphaFoldDB" id="A0A1C9W4D3"/>
<dbReference type="GO" id="GO:0043171">
    <property type="term" value="P:peptide catabolic process"/>
    <property type="evidence" value="ECO:0007669"/>
    <property type="project" value="TreeGrafter"/>
</dbReference>